<reference evidence="2" key="1">
    <citation type="submission" date="2021-07" db="EMBL/GenBank/DDBJ databases">
        <authorList>
            <person name="Durling M."/>
        </authorList>
    </citation>
    <scope>NUCLEOTIDE SEQUENCE</scope>
</reference>
<evidence type="ECO:0000313" key="3">
    <source>
        <dbReference type="Proteomes" id="UP000696280"/>
    </source>
</evidence>
<evidence type="ECO:0000256" key="1">
    <source>
        <dbReference type="SAM" id="MobiDB-lite"/>
    </source>
</evidence>
<gene>
    <name evidence="2" type="ORF">HYFRA_00004842</name>
</gene>
<proteinExistence type="predicted"/>
<comment type="caution">
    <text evidence="2">The sequence shown here is derived from an EMBL/GenBank/DDBJ whole genome shotgun (WGS) entry which is preliminary data.</text>
</comment>
<sequence>MASINWATIAPESRLYKGKNLFRWEVSPGLEHHCGICATPLHNSRAKTTCIGKHVEPCYRFHQQLHFVGRFSMGKSHECFGCNTSDEMHHNRHKDILKILRQISAIDGATSINLCAKIGMQTSERRGSFTTSITTSPTETSTESVGGDLRTTRKARKKAKKAANNKTKSKANVEAFPREEVDFISESIHLTILESKGAWEGTYVYSSKDSSPCSEYNNEGIETDVFEDEDVEDLLVEVEDFDGIVKTAYDMTPRQRKVAKFFTAPINYSSFGGGSRKYAPDSVKKSDLYNGVDPQIFVRLGVEIVNPLVNSKARKELATKLVAAIKDDLDIIYREDQETEMRKEGFIRWAGKTALYHMENTRQGIDWATGQKICPKPEDCALETKDVEDIVDTSKDSSQGGAISLSALADSLETLAEDSVVKVPVATPIQLPVMTPTLRIIAGPVKPPNTSKHRVVDGPAKRKKTKTPSFGKEMMVVTKSSPRVYGKPIIFSQLVEKHDPNQINMWSAIVQNDPRPLSNVENTVRVTTREVFEDIMPAVRDENDDEWETVVRTKQRPQKPSKPAKPIMKYGK</sequence>
<dbReference type="EMBL" id="CAJVRL010000002">
    <property type="protein sequence ID" value="CAG8949218.1"/>
    <property type="molecule type" value="Genomic_DNA"/>
</dbReference>
<feature type="region of interest" description="Disordered" evidence="1">
    <location>
        <begin position="126"/>
        <end position="170"/>
    </location>
</feature>
<feature type="compositionally biased region" description="Low complexity" evidence="1">
    <location>
        <begin position="128"/>
        <end position="144"/>
    </location>
</feature>
<protein>
    <submittedName>
        <fullName evidence="2">Uncharacterized protein</fullName>
    </submittedName>
</protein>
<keyword evidence="3" id="KW-1185">Reference proteome</keyword>
<dbReference type="Proteomes" id="UP000696280">
    <property type="component" value="Unassembled WGS sequence"/>
</dbReference>
<dbReference type="AlphaFoldDB" id="A0A9N9KLJ5"/>
<feature type="compositionally biased region" description="Basic residues" evidence="1">
    <location>
        <begin position="152"/>
        <end position="169"/>
    </location>
</feature>
<dbReference type="OrthoDB" id="3509953at2759"/>
<evidence type="ECO:0000313" key="2">
    <source>
        <dbReference type="EMBL" id="CAG8949218.1"/>
    </source>
</evidence>
<name>A0A9N9KLJ5_9HELO</name>
<accession>A0A9N9KLJ5</accession>
<organism evidence="2 3">
    <name type="scientific">Hymenoscyphus fraxineus</name>
    <dbReference type="NCBI Taxonomy" id="746836"/>
    <lineage>
        <taxon>Eukaryota</taxon>
        <taxon>Fungi</taxon>
        <taxon>Dikarya</taxon>
        <taxon>Ascomycota</taxon>
        <taxon>Pezizomycotina</taxon>
        <taxon>Leotiomycetes</taxon>
        <taxon>Helotiales</taxon>
        <taxon>Helotiaceae</taxon>
        <taxon>Hymenoscyphus</taxon>
    </lineage>
</organism>
<feature type="region of interest" description="Disordered" evidence="1">
    <location>
        <begin position="546"/>
        <end position="572"/>
    </location>
</feature>